<dbReference type="PANTHER" id="PTHR28613:SF7">
    <property type="entry name" value="TRANSMEMBRANE PROTEIN 238"/>
    <property type="match status" value="1"/>
</dbReference>
<keyword evidence="2" id="KW-1133">Transmembrane helix</keyword>
<evidence type="ECO:0000256" key="2">
    <source>
        <dbReference type="SAM" id="Phobius"/>
    </source>
</evidence>
<reference evidence="3" key="1">
    <citation type="submission" date="2019-06" db="EMBL/GenBank/DDBJ databases">
        <authorList>
            <consortium name="Wellcome Sanger Institute Data Sharing"/>
        </authorList>
    </citation>
    <scope>NUCLEOTIDE SEQUENCE [LARGE SCALE GENOMIC DNA]</scope>
</reference>
<feature type="compositionally biased region" description="Basic and acidic residues" evidence="1">
    <location>
        <begin position="117"/>
        <end position="128"/>
    </location>
</feature>
<keyword evidence="4" id="KW-1185">Reference proteome</keyword>
<evidence type="ECO:0000313" key="4">
    <source>
        <dbReference type="Proteomes" id="UP000472263"/>
    </source>
</evidence>
<reference evidence="3" key="2">
    <citation type="submission" date="2025-08" db="UniProtKB">
        <authorList>
            <consortium name="Ensembl"/>
        </authorList>
    </citation>
    <scope>IDENTIFICATION</scope>
</reference>
<keyword evidence="2" id="KW-0472">Membrane</keyword>
<dbReference type="Pfam" id="PF15125">
    <property type="entry name" value="TMEM238"/>
    <property type="match status" value="1"/>
</dbReference>
<accession>A0A667XDB1</accession>
<dbReference type="PANTHER" id="PTHR28613">
    <property type="entry name" value="SI:CH211-232M10.4-RELATED"/>
    <property type="match status" value="1"/>
</dbReference>
<proteinExistence type="predicted"/>
<keyword evidence="2" id="KW-0812">Transmembrane</keyword>
<dbReference type="Proteomes" id="UP000472263">
    <property type="component" value="Chromosome 8"/>
</dbReference>
<dbReference type="InterPro" id="IPR029365">
    <property type="entry name" value="TMEM238"/>
</dbReference>
<dbReference type="InParanoid" id="A0A667XDB1"/>
<organism evidence="3 4">
    <name type="scientific">Myripristis murdjan</name>
    <name type="common">pinecone soldierfish</name>
    <dbReference type="NCBI Taxonomy" id="586833"/>
    <lineage>
        <taxon>Eukaryota</taxon>
        <taxon>Metazoa</taxon>
        <taxon>Chordata</taxon>
        <taxon>Craniata</taxon>
        <taxon>Vertebrata</taxon>
        <taxon>Euteleostomi</taxon>
        <taxon>Actinopterygii</taxon>
        <taxon>Neopterygii</taxon>
        <taxon>Teleostei</taxon>
        <taxon>Neoteleostei</taxon>
        <taxon>Acanthomorphata</taxon>
        <taxon>Holocentriformes</taxon>
        <taxon>Holocentridae</taxon>
        <taxon>Myripristis</taxon>
    </lineage>
</organism>
<dbReference type="GeneTree" id="ENSGT00940000162720"/>
<feature type="transmembrane region" description="Helical" evidence="2">
    <location>
        <begin position="60"/>
        <end position="81"/>
    </location>
</feature>
<reference evidence="3" key="3">
    <citation type="submission" date="2025-09" db="UniProtKB">
        <authorList>
            <consortium name="Ensembl"/>
        </authorList>
    </citation>
    <scope>IDENTIFICATION</scope>
</reference>
<evidence type="ECO:0000256" key="1">
    <source>
        <dbReference type="SAM" id="MobiDB-lite"/>
    </source>
</evidence>
<sequence>CKSTRTVCYTKGNYSRIFPNIGGCVPLFFIAIAVDVVGLIVLFVGIFANLRIDGRFYGDFLIYSGALIIFCSLACWLMWYIGNIPVSDDDLDSSLKKRSSFARLARKLSERLNQTLKSERPHAKRGEGEDASQVGLPVHKATLEAGSCDQGP</sequence>
<name>A0A667XDB1_9TELE</name>
<feature type="transmembrane region" description="Helical" evidence="2">
    <location>
        <begin position="27"/>
        <end position="48"/>
    </location>
</feature>
<dbReference type="AlphaFoldDB" id="A0A667XDB1"/>
<evidence type="ECO:0000313" key="3">
    <source>
        <dbReference type="Ensembl" id="ENSMMDP00005006946.1"/>
    </source>
</evidence>
<evidence type="ECO:0008006" key="5">
    <source>
        <dbReference type="Google" id="ProtNLM"/>
    </source>
</evidence>
<dbReference type="Ensembl" id="ENSMMDT00005007127.1">
    <property type="protein sequence ID" value="ENSMMDP00005006946.1"/>
    <property type="gene ID" value="ENSMMDG00005003797.1"/>
</dbReference>
<feature type="region of interest" description="Disordered" evidence="1">
    <location>
        <begin position="114"/>
        <end position="152"/>
    </location>
</feature>
<protein>
    <recommendedName>
        <fullName evidence="5">Transmembrane protein 238</fullName>
    </recommendedName>
</protein>